<proteinExistence type="predicted"/>
<evidence type="ECO:0000313" key="2">
    <source>
        <dbReference type="Proteomes" id="UP000198287"/>
    </source>
</evidence>
<dbReference type="Proteomes" id="UP000198287">
    <property type="component" value="Unassembled WGS sequence"/>
</dbReference>
<reference evidence="1 2" key="1">
    <citation type="submission" date="2015-12" db="EMBL/GenBank/DDBJ databases">
        <title>The genome of Folsomia candida.</title>
        <authorList>
            <person name="Faddeeva A."/>
            <person name="Derks M.F."/>
            <person name="Anvar Y."/>
            <person name="Smit S."/>
            <person name="Van Straalen N."/>
            <person name="Roelofs D."/>
        </authorList>
    </citation>
    <scope>NUCLEOTIDE SEQUENCE [LARGE SCALE GENOMIC DNA]</scope>
    <source>
        <strain evidence="1 2">VU population</strain>
        <tissue evidence="1">Whole body</tissue>
    </source>
</reference>
<organism evidence="1 2">
    <name type="scientific">Folsomia candida</name>
    <name type="common">Springtail</name>
    <dbReference type="NCBI Taxonomy" id="158441"/>
    <lineage>
        <taxon>Eukaryota</taxon>
        <taxon>Metazoa</taxon>
        <taxon>Ecdysozoa</taxon>
        <taxon>Arthropoda</taxon>
        <taxon>Hexapoda</taxon>
        <taxon>Collembola</taxon>
        <taxon>Entomobryomorpha</taxon>
        <taxon>Isotomoidea</taxon>
        <taxon>Isotomidae</taxon>
        <taxon>Proisotominae</taxon>
        <taxon>Folsomia</taxon>
    </lineage>
</organism>
<name>A0A226D4X2_FOLCA</name>
<keyword evidence="2" id="KW-1185">Reference proteome</keyword>
<accession>A0A226D4X2</accession>
<evidence type="ECO:0000313" key="1">
    <source>
        <dbReference type="EMBL" id="OXA40605.1"/>
    </source>
</evidence>
<dbReference type="AlphaFoldDB" id="A0A226D4X2"/>
<comment type="caution">
    <text evidence="1">The sequence shown here is derived from an EMBL/GenBank/DDBJ whole genome shotgun (WGS) entry which is preliminary data.</text>
</comment>
<gene>
    <name evidence="1" type="ORF">Fcan01_24665</name>
</gene>
<protein>
    <submittedName>
        <fullName evidence="1">Uncharacterized protein</fullName>
    </submittedName>
</protein>
<dbReference type="EMBL" id="LNIX01000033">
    <property type="protein sequence ID" value="OXA40605.1"/>
    <property type="molecule type" value="Genomic_DNA"/>
</dbReference>
<sequence length="174" mass="19885">MLRGGIMCPKSNVEVKLLPIVFLQIFLVFSGVRGRWNDTYDKYDLAYLRRDYLAKYCPTENLFLNCSSQKPPGLSFPNLPENITSEEFSDKFHGQIQSWCESSWSSQRDCERQREQFVDSCFLTFPSSSVGFDLISALFEAACRQKNNNDNATSSSSPIACLLIDADMLWFDVL</sequence>